<dbReference type="InterPro" id="IPR013783">
    <property type="entry name" value="Ig-like_fold"/>
</dbReference>
<feature type="domain" description="Cadherin" evidence="6">
    <location>
        <begin position="1261"/>
        <end position="1354"/>
    </location>
</feature>
<feature type="domain" description="Cadherin" evidence="6">
    <location>
        <begin position="1669"/>
        <end position="1765"/>
    </location>
</feature>
<dbReference type="Pfam" id="PF17936">
    <property type="entry name" value="Big_6"/>
    <property type="match status" value="1"/>
</dbReference>
<feature type="region of interest" description="Disordered" evidence="5">
    <location>
        <begin position="307"/>
        <end position="357"/>
    </location>
</feature>
<organism evidence="7 8">
    <name type="scientific">Synechocystis sp. (strain ATCC 27184 / PCC 6803 / Kazusa)</name>
    <dbReference type="NCBI Taxonomy" id="1111708"/>
    <lineage>
        <taxon>Bacteria</taxon>
        <taxon>Bacillati</taxon>
        <taxon>Cyanobacteriota</taxon>
        <taxon>Cyanophyceae</taxon>
        <taxon>Synechococcales</taxon>
        <taxon>Merismopediaceae</taxon>
        <taxon>Synechocystis</taxon>
    </lineage>
</organism>
<evidence type="ECO:0000256" key="1">
    <source>
        <dbReference type="ARBA" id="ARBA00004167"/>
    </source>
</evidence>
<dbReference type="InterPro" id="IPR050174">
    <property type="entry name" value="Protocadherin/Cadherin-CA"/>
</dbReference>
<feature type="domain" description="Cadherin" evidence="6">
    <location>
        <begin position="1567"/>
        <end position="1660"/>
    </location>
</feature>
<feature type="compositionally biased region" description="Polar residues" evidence="5">
    <location>
        <begin position="343"/>
        <end position="357"/>
    </location>
</feature>
<dbReference type="GO" id="GO:0005509">
    <property type="term" value="F:calcium ion binding"/>
    <property type="evidence" value="ECO:0007669"/>
    <property type="project" value="InterPro"/>
</dbReference>
<dbReference type="InterPro" id="IPR044048">
    <property type="entry name" value="Big_12"/>
</dbReference>
<dbReference type="EnsemblBacteria" id="BAA17114">
    <property type="protein sequence ID" value="BAA17114"/>
    <property type="gene ID" value="BAA17114"/>
</dbReference>
<dbReference type="Pfam" id="PF07483">
    <property type="entry name" value="W_rich_C"/>
    <property type="match status" value="2"/>
</dbReference>
<dbReference type="CDD" id="cd11304">
    <property type="entry name" value="Cadherin_repeat"/>
    <property type="match status" value="10"/>
</dbReference>
<dbReference type="InterPro" id="IPR011121">
    <property type="entry name" value="Trp-rich_dom"/>
</dbReference>
<evidence type="ECO:0000256" key="3">
    <source>
        <dbReference type="ARBA" id="ARBA00022989"/>
    </source>
</evidence>
<keyword evidence="4" id="KW-0325">Glycoprotein</keyword>
<reference evidence="7 8" key="2">
    <citation type="journal article" date="1996" name="DNA Res.">
        <title>Sequence analysis of the genome of the unicellular cyanobacterium Synechocystis sp. strain PCC6803. II. Sequence determination of the entire genome and assignment of potential protein-coding regions.</title>
        <authorList>
            <person name="Kaneko T."/>
            <person name="Sato S."/>
            <person name="Kotani H."/>
            <person name="Tanaka A."/>
            <person name="Asamizu E."/>
            <person name="Nakamura Y."/>
            <person name="Miyajima N."/>
            <person name="Hirosawa M."/>
            <person name="Sugiura M."/>
            <person name="Sasamoto S."/>
            <person name="Kimura T."/>
            <person name="Hosouchi T."/>
            <person name="Matsuno A."/>
            <person name="Muraki A."/>
            <person name="Nakazaki N."/>
            <person name="Naruo K."/>
            <person name="Okumura S."/>
            <person name="Shimpo S."/>
            <person name="Takeuchi C."/>
            <person name="Wada T."/>
            <person name="Watanabe A."/>
            <person name="Yamada M."/>
            <person name="Yasuda M."/>
            <person name="Tabata S."/>
        </authorList>
    </citation>
    <scope>NUCLEOTIDE SEQUENCE [LARGE SCALE GENOMIC DNA]</scope>
    <source>
        <strain evidence="8">ATCC 27184 / PCC 6803 / Kazusa</strain>
    </source>
</reference>
<feature type="domain" description="Cadherin" evidence="6">
    <location>
        <begin position="1457"/>
        <end position="1558"/>
    </location>
</feature>
<dbReference type="eggNOG" id="COG0737">
    <property type="taxonomic scope" value="Bacteria"/>
</dbReference>
<dbReference type="Pfam" id="PF00028">
    <property type="entry name" value="Cadherin"/>
    <property type="match status" value="10"/>
</dbReference>
<keyword evidence="3" id="KW-0472">Membrane</keyword>
<feature type="domain" description="Cadherin" evidence="6">
    <location>
        <begin position="1159"/>
        <end position="1252"/>
    </location>
</feature>
<dbReference type="eggNOG" id="COG3210">
    <property type="taxonomic scope" value="Bacteria"/>
</dbReference>
<evidence type="ECO:0000313" key="8">
    <source>
        <dbReference type="Proteomes" id="UP000001425"/>
    </source>
</evidence>
<dbReference type="KEGG" id="syn:slr2046"/>
<feature type="compositionally biased region" description="Low complexity" evidence="5">
    <location>
        <begin position="328"/>
        <end position="342"/>
    </location>
</feature>
<dbReference type="Proteomes" id="UP000001425">
    <property type="component" value="Chromosome"/>
</dbReference>
<dbReference type="PIR" id="S75200">
    <property type="entry name" value="S75200"/>
</dbReference>
<dbReference type="PhylomeDB" id="P73089"/>
<dbReference type="STRING" id="1148.gene:10497975"/>
<name>P73089_SYNY3</name>
<comment type="subcellular location">
    <subcellularLocation>
        <location evidence="1">Membrane</location>
        <topology evidence="1">Single-pass membrane protein</topology>
    </subcellularLocation>
</comment>
<dbReference type="InterPro" id="IPR015919">
    <property type="entry name" value="Cadherin-like_sf"/>
</dbReference>
<dbReference type="InParanoid" id="P73089"/>
<reference evidence="7 8" key="1">
    <citation type="journal article" date="1995" name="DNA Res.">
        <title>Sequence analysis of the genome of the unicellular cyanobacterium Synechocystis sp. strain PCC6803. I. Sequence features in the 1 Mb region from map positions 64% to 92% of the genome.</title>
        <authorList>
            <person name="Kaneko T."/>
            <person name="Tanaka A."/>
            <person name="Sato S."/>
            <person name="Kotani H."/>
            <person name="Sazuka T."/>
            <person name="Miyajima N."/>
            <person name="Sugiura M."/>
            <person name="Tabata S."/>
        </authorList>
    </citation>
    <scope>NUCLEOTIDE SEQUENCE [LARGE SCALE GENOMIC DNA]</scope>
    <source>
        <strain evidence="8">ATCC 27184 / PCC 6803 / Kazusa</strain>
    </source>
</reference>
<evidence type="ECO:0000259" key="6">
    <source>
        <dbReference type="PROSITE" id="PS50268"/>
    </source>
</evidence>
<feature type="domain" description="Cadherin" evidence="6">
    <location>
        <begin position="955"/>
        <end position="1048"/>
    </location>
</feature>
<feature type="domain" description="Cadherin" evidence="6">
    <location>
        <begin position="853"/>
        <end position="946"/>
    </location>
</feature>
<dbReference type="Gene3D" id="2.60.40.10">
    <property type="entry name" value="Immunoglobulins"/>
    <property type="match status" value="1"/>
</dbReference>
<evidence type="ECO:0000256" key="4">
    <source>
        <dbReference type="ARBA" id="ARBA00023180"/>
    </source>
</evidence>
<gene>
    <name evidence="7" type="ordered locus">slr2046</name>
</gene>
<dbReference type="GO" id="GO:0005886">
    <property type="term" value="C:plasma membrane"/>
    <property type="evidence" value="ECO:0000318"/>
    <property type="project" value="GO_Central"/>
</dbReference>
<dbReference type="PRINTS" id="PR00205">
    <property type="entry name" value="CADHERIN"/>
</dbReference>
<dbReference type="Gene3D" id="2.60.40.60">
    <property type="entry name" value="Cadherins"/>
    <property type="match status" value="10"/>
</dbReference>
<evidence type="ECO:0000256" key="5">
    <source>
        <dbReference type="SAM" id="MobiDB-lite"/>
    </source>
</evidence>
<sequence>MSVYNLDLSLVYGKLSAFAGLESFWQNFEIIYGNNYDVVAVEALRSRWAIGDFSDLPVIEVLSAETLGSAVGAYAQSINKIYLSDQFVATAPPDALIEVILEEIGHFVDAQVNAVDTIGDEGQLFADLVLGDVVSASELARIKAEDDTHTIIINGQSLQVEQSVQSLIGESVTVNVRFTGSGSDGSFNFDLFTQTFTVTSGQEITDQAITATFNSSGSPQTLTGNVDIDVSENTIYVNFSGTQQGGALTFIFTSLADESIGSVESVIQTNVSGFTTGVNQPLTPSVSNNNVTVGFFPFGSQPGVNLSQTSTLTYGTPPTDNTPPNAPSTPDLSASSDSGLSSTDNITNDTTPTFNGTAEANSTVTLFSGGSTQIGSTTANGSGNWTITASTPADGNYSITAKATDAAGNVSTASSALGITIDNTTPNLASAIEISDTALKIGDTATVTFTFSEAVIGFTNADIIVVDGSLSSPTSSDGGITWTATLTPNANAESNSNVITLDNTGISDLAGNNGTGTTTSVSYAVDTIPPTLTSIDDGDDDNIVPIDTPLTYTLTFSEDIDSTTVTADDFDNAGTATISIGTITETSSGVFSVVVTPNTSGTIILQIPNGAVLSDMAGNNLAVPVQDDDELQVNQGPSAVIVPNASLAENTDTTNPLKVADIAITDDGLGSNDISLSGIDAAFFEVIGQSLFLKAGTVLNFESKASYTVTVNVDDDTVGSTPDLTADFKLTINNLDEVAPTITSGDTAKAIAENSGANQIIYQVKATDDGDISAGITFGLKPGDDADSFIINATTGEVKLIGNPDFETQSSYKFTVTADDGVNPATEQLVNLAIIDLDEIAPTITSGDTAKAIAENSGANQVIYQVTATDDADVSAGITFGLKPGNDADLFIINSTTGQVILTENPDFETQSSYKFTVTASDGVNPATEKIVTLAIIDLDEIAPTITSGDTAKAITENSGANQVIYEVIATDDADVSAGITFGLKPGNDAGSFTINPITGKVTLIDDPDFETQSSYKFTVTASDGVNLATEQLVNLTIIDLDEIAPTITSGDTAKAIAENSGANQVIYEVIATDDADVSAGITFGLKPGNDAGSFTINPITGKVTLIDDPDFETQSSYKFTVTASDGVNLATEQLVNLTIIDLDEIAPTITSGDTAKAITENSGANQIIYQATADDNADISAGVTFGLKPGDDADSFIINAITGQVTLLDNPDFETQSSYKFTVTASDGVNPVTEQVVNLTIIDLDEIAPTITSGNTAKAIAENSGANQVIYQVTATDDADISAEVTFGLKLGDDATSFSIDSTTGKVTLINNPDFESQSSYKFTVTASDGVNPATEKIVTLAINNLDEIGPTITSGDTATPIDENSGANQLIYQVIATDDADVSAGITFGLKPGNDAGSFTINPITGEVTLIDDPDFETQSSYKFTVTASDGVNPATEKIVTLTINDLDELGPNITSDNIATAINENSGANQIIYQVTADDGDDISAGVTFGLKPGDNANQFSIDPTTGQVTLLDNPDFETQSSYKFTVTASDGVNPATEQLVNLTIIDLDEIAPTITSGDTAKAIAENSGANQVIYQVTATDDADTSAGVTFGLKPGEDANSFTINAATGEVELIGNPDFETQSSYKFTVTASDGVNPVTEQVVNLTIIDLDEIAPTITSGNTAKAIAENSGANQVIYQVTATDDADISAGVTFGLKPGDDATSFSIDSTTGKVTLINNPDFESQSSYRFTVTADDGVNPVTEQQIALEILDDNVAVIENGFFFAQFLDNTRQALLFQNQPFSTDQSVNWKILDTETVDGSNQVLWYNQVTEEVGVWLTDNNWNWISSDTWQVKSSRTFNTELLFGTDINGDSLIGDQYTVLENQGAVGLLEGIFGAYYVQPGDDPVTPLKFLGQPFENQFGSWQALAAERVENINRVLWQNFDTGEIGIWRTDNNWNWLSSNVFTPNSTEIATVESLFGISL</sequence>
<keyword evidence="3" id="KW-1133">Transmembrane helix</keyword>
<accession>P73089</accession>
<evidence type="ECO:0000256" key="2">
    <source>
        <dbReference type="ARBA" id="ARBA00022692"/>
    </source>
</evidence>
<dbReference type="eggNOG" id="COG2931">
    <property type="taxonomic scope" value="Bacteria"/>
</dbReference>
<dbReference type="GO" id="GO:0007156">
    <property type="term" value="P:homophilic cell adhesion via plasma membrane adhesion molecules"/>
    <property type="evidence" value="ECO:0007669"/>
    <property type="project" value="InterPro"/>
</dbReference>
<feature type="domain" description="Cadherin" evidence="6">
    <location>
        <begin position="751"/>
        <end position="844"/>
    </location>
</feature>
<dbReference type="InterPro" id="IPR041498">
    <property type="entry name" value="Big_6"/>
</dbReference>
<dbReference type="PaxDb" id="1148-1652190"/>
<dbReference type="SUPFAM" id="SSF49313">
    <property type="entry name" value="Cadherin-like"/>
    <property type="match status" value="10"/>
</dbReference>
<dbReference type="InterPro" id="IPR002126">
    <property type="entry name" value="Cadherin-like_dom"/>
</dbReference>
<proteinExistence type="predicted"/>
<evidence type="ECO:0000313" key="7">
    <source>
        <dbReference type="EMBL" id="BAA17114.1"/>
    </source>
</evidence>
<protein>
    <submittedName>
        <fullName evidence="7">Fat protein</fullName>
    </submittedName>
</protein>
<dbReference type="SMART" id="SM00112">
    <property type="entry name" value="CA"/>
    <property type="match status" value="10"/>
</dbReference>
<keyword evidence="8" id="KW-1185">Reference proteome</keyword>
<dbReference type="IntAct" id="P73089">
    <property type="interactions" value="2"/>
</dbReference>
<dbReference type="Pfam" id="PF19078">
    <property type="entry name" value="Big_12"/>
    <property type="match status" value="1"/>
</dbReference>
<dbReference type="EMBL" id="BA000022">
    <property type="protein sequence ID" value="BAA17114.1"/>
    <property type="molecule type" value="Genomic_DNA"/>
</dbReference>
<dbReference type="SMR" id="P73089"/>
<dbReference type="PANTHER" id="PTHR24028">
    <property type="entry name" value="CADHERIN-87A"/>
    <property type="match status" value="1"/>
</dbReference>
<dbReference type="PANTHER" id="PTHR24028:SF328">
    <property type="entry name" value="CADHERIN-3"/>
    <property type="match status" value="1"/>
</dbReference>
<dbReference type="PROSITE" id="PS50268">
    <property type="entry name" value="CADHERIN_2"/>
    <property type="match status" value="10"/>
</dbReference>
<keyword evidence="2" id="KW-0812">Transmembrane</keyword>
<feature type="domain" description="Cadherin" evidence="6">
    <location>
        <begin position="1363"/>
        <end position="1456"/>
    </location>
</feature>
<dbReference type="eggNOG" id="COG4932">
    <property type="taxonomic scope" value="Bacteria"/>
</dbReference>
<feature type="domain" description="Cadherin" evidence="6">
    <location>
        <begin position="1057"/>
        <end position="1150"/>
    </location>
</feature>